<dbReference type="KEGG" id="mmai:sS8_5418"/>
<protein>
    <submittedName>
        <fullName evidence="1">Uncharacterized protein</fullName>
    </submittedName>
</protein>
<keyword evidence="2" id="KW-1185">Reference proteome</keyword>
<dbReference type="Proteomes" id="UP000266313">
    <property type="component" value="Chromosome"/>
</dbReference>
<dbReference type="EMBL" id="AP017928">
    <property type="protein sequence ID" value="BBA37335.1"/>
    <property type="molecule type" value="Genomic_DNA"/>
</dbReference>
<dbReference type="AlphaFoldDB" id="A0A250L0C7"/>
<gene>
    <name evidence="1" type="ORF">sS8_5418</name>
</gene>
<reference evidence="1 2" key="1">
    <citation type="submission" date="2016-12" db="EMBL/GenBank/DDBJ databases">
        <title>Genome sequencing of Methylocaldum marinum.</title>
        <authorList>
            <person name="Takeuchi M."/>
            <person name="Kamagata Y."/>
            <person name="Hiraoka S."/>
            <person name="Oshima K."/>
            <person name="Hattori M."/>
            <person name="Iwasaki W."/>
        </authorList>
    </citation>
    <scope>NUCLEOTIDE SEQUENCE [LARGE SCALE GENOMIC DNA]</scope>
    <source>
        <strain evidence="1 2">S8</strain>
    </source>
</reference>
<evidence type="ECO:0000313" key="2">
    <source>
        <dbReference type="Proteomes" id="UP000266313"/>
    </source>
</evidence>
<accession>A0A250L0C7</accession>
<proteinExistence type="predicted"/>
<evidence type="ECO:0000313" key="1">
    <source>
        <dbReference type="EMBL" id="BBA37335.1"/>
    </source>
</evidence>
<dbReference type="RefSeq" id="WP_179952387.1">
    <property type="nucleotide sequence ID" value="NZ_AP017928.1"/>
</dbReference>
<name>A0A250L0C7_9GAMM</name>
<sequence>MANYDKLKNDMAICDGERLGGYATPCRGQLYRCTACGAVGCRQNKENACSKQGFDVAFKCYACGAVGKEELVASGHEASKSAASTAERVANTD</sequence>
<organism evidence="1 2">
    <name type="scientific">Methylocaldum marinum</name>
    <dbReference type="NCBI Taxonomy" id="1432792"/>
    <lineage>
        <taxon>Bacteria</taxon>
        <taxon>Pseudomonadati</taxon>
        <taxon>Pseudomonadota</taxon>
        <taxon>Gammaproteobacteria</taxon>
        <taxon>Methylococcales</taxon>
        <taxon>Methylococcaceae</taxon>
        <taxon>Methylocaldum</taxon>
    </lineage>
</organism>